<protein>
    <recommendedName>
        <fullName evidence="5">Probable RNA 2'-phosphotransferase</fullName>
        <ecNumber evidence="5">2.7.1.-</ecNumber>
    </recommendedName>
</protein>
<proteinExistence type="inferred from homology"/>
<dbReference type="PANTHER" id="PTHR12684:SF2">
    <property type="entry name" value="TRNA 2'-PHOSPHOTRANSFERASE 1"/>
    <property type="match status" value="1"/>
</dbReference>
<keyword evidence="2 5" id="KW-0808">Transferase</keyword>
<dbReference type="InterPro" id="IPR022928">
    <property type="entry name" value="RNA_2'-PTrans_KptA"/>
</dbReference>
<gene>
    <name evidence="5" type="primary">kptA</name>
    <name evidence="6" type="ORF">BAY60_12585</name>
</gene>
<evidence type="ECO:0000313" key="6">
    <source>
        <dbReference type="EMBL" id="PXY27285.1"/>
    </source>
</evidence>
<comment type="caution">
    <text evidence="6">The sequence shown here is derived from an EMBL/GenBank/DDBJ whole genome shotgun (WGS) entry which is preliminary data.</text>
</comment>
<evidence type="ECO:0000256" key="2">
    <source>
        <dbReference type="ARBA" id="ARBA00022679"/>
    </source>
</evidence>
<evidence type="ECO:0000256" key="3">
    <source>
        <dbReference type="ARBA" id="ARBA00023027"/>
    </source>
</evidence>
<dbReference type="EMBL" id="MASW01000002">
    <property type="protein sequence ID" value="PXY27285.1"/>
    <property type="molecule type" value="Genomic_DNA"/>
</dbReference>
<reference evidence="6 7" key="1">
    <citation type="submission" date="2016-07" db="EMBL/GenBank/DDBJ databases">
        <title>Draft genome sequence of Prauserella muralis DSM 45305, isolated from a mould-covered wall in an indoor environment.</title>
        <authorList>
            <person name="Ruckert C."/>
            <person name="Albersmeier A."/>
            <person name="Jiang C.-L."/>
            <person name="Jiang Y."/>
            <person name="Kalinowski J."/>
            <person name="Schneider O."/>
            <person name="Winkler A."/>
            <person name="Zotchev S.B."/>
        </authorList>
    </citation>
    <scope>NUCLEOTIDE SEQUENCE [LARGE SCALE GENOMIC DNA]</scope>
    <source>
        <strain evidence="6 7">DSM 45305</strain>
    </source>
</reference>
<dbReference type="Pfam" id="PF01885">
    <property type="entry name" value="PTS_2-RNA"/>
    <property type="match status" value="1"/>
</dbReference>
<dbReference type="Gene3D" id="1.10.10.970">
    <property type="entry name" value="RNA 2'-phosphotransferase, Tpt1/KptA family, N-terminal domain"/>
    <property type="match status" value="1"/>
</dbReference>
<dbReference type="PANTHER" id="PTHR12684">
    <property type="entry name" value="PUTATIVE PHOSPHOTRANSFERASE"/>
    <property type="match status" value="1"/>
</dbReference>
<organism evidence="6 7">
    <name type="scientific">Prauserella muralis</name>
    <dbReference type="NCBI Taxonomy" id="588067"/>
    <lineage>
        <taxon>Bacteria</taxon>
        <taxon>Bacillati</taxon>
        <taxon>Actinomycetota</taxon>
        <taxon>Actinomycetes</taxon>
        <taxon>Pseudonocardiales</taxon>
        <taxon>Pseudonocardiaceae</taxon>
        <taxon>Prauserella</taxon>
    </lineage>
</organism>
<dbReference type="EC" id="2.7.1.-" evidence="5"/>
<keyword evidence="7" id="KW-1185">Reference proteome</keyword>
<evidence type="ECO:0000256" key="5">
    <source>
        <dbReference type="HAMAP-Rule" id="MF_00299"/>
    </source>
</evidence>
<dbReference type="InterPro" id="IPR042080">
    <property type="entry name" value="RNA_2'-PTrans_N"/>
</dbReference>
<dbReference type="NCBIfam" id="NF002014">
    <property type="entry name" value="PRK00819.1-4"/>
    <property type="match status" value="1"/>
</dbReference>
<accession>A0A2V4B2B8</accession>
<evidence type="ECO:0000256" key="1">
    <source>
        <dbReference type="ARBA" id="ARBA00009836"/>
    </source>
</evidence>
<dbReference type="InterPro" id="IPR042081">
    <property type="entry name" value="RNA_2'-PTrans_C"/>
</dbReference>
<dbReference type="HAMAP" id="MF_00299">
    <property type="entry name" value="KptA"/>
    <property type="match status" value="1"/>
</dbReference>
<sequence length="185" mass="20477">MKDNDIVRVSKRLALHLRHAPERIGIRLDDNGWVEVSTLLAALGRHGLALTREQLAEVVERNDKRRFSFDDTGTRIRASQGHSVAVDLGLPTATPPPLLYHGTVERFLPAILREGLRPQRRHDVHLSAAPATAASVGARRGTPVILEVGARAMAADGHEFRLSANGVWLTRHVPPRFLRRMAPPQ</sequence>
<keyword evidence="3 5" id="KW-0520">NAD</keyword>
<dbReference type="AlphaFoldDB" id="A0A2V4B2B8"/>
<evidence type="ECO:0000256" key="4">
    <source>
        <dbReference type="ARBA" id="ARBA00025212"/>
    </source>
</evidence>
<dbReference type="SUPFAM" id="SSF56399">
    <property type="entry name" value="ADP-ribosylation"/>
    <property type="match status" value="1"/>
</dbReference>
<dbReference type="OrthoDB" id="4537997at2"/>
<dbReference type="Proteomes" id="UP000249915">
    <property type="component" value="Unassembled WGS sequence"/>
</dbReference>
<dbReference type="Gene3D" id="3.20.170.30">
    <property type="match status" value="1"/>
</dbReference>
<comment type="function">
    <text evidence="4 5">Removes the 2'-phosphate from RNA via an intermediate in which the phosphate is ADP-ribosylated by NAD followed by a presumed transesterification to release the RNA and generate ADP-ribose 1''-2''-cyclic phosphate (APPR&gt;P). May function as an ADP-ribosylase.</text>
</comment>
<dbReference type="InterPro" id="IPR002745">
    <property type="entry name" value="Ptrans_KptA/Tpt1"/>
</dbReference>
<dbReference type="GO" id="GO:0003950">
    <property type="term" value="F:NAD+ poly-ADP-ribosyltransferase activity"/>
    <property type="evidence" value="ECO:0007669"/>
    <property type="project" value="InterPro"/>
</dbReference>
<dbReference type="GO" id="GO:0000215">
    <property type="term" value="F:tRNA 2'-phosphotransferase activity"/>
    <property type="evidence" value="ECO:0007669"/>
    <property type="project" value="TreeGrafter"/>
</dbReference>
<name>A0A2V4B2B8_9PSEU</name>
<comment type="similarity">
    <text evidence="1 5">Belongs to the KptA/TPT1 family.</text>
</comment>
<dbReference type="GO" id="GO:0006388">
    <property type="term" value="P:tRNA splicing, via endonucleolytic cleavage and ligation"/>
    <property type="evidence" value="ECO:0007669"/>
    <property type="project" value="UniProtKB-UniRule"/>
</dbReference>
<dbReference type="RefSeq" id="WP_112281288.1">
    <property type="nucleotide sequence ID" value="NZ_MASW01000002.1"/>
</dbReference>
<evidence type="ECO:0000313" key="7">
    <source>
        <dbReference type="Proteomes" id="UP000249915"/>
    </source>
</evidence>